<dbReference type="PANTHER" id="PTHR31649:SF1">
    <property type="entry name" value="FARNESOIC ACID O-METHYL TRANSFERASE DOMAIN-CONTAINING PROTEIN"/>
    <property type="match status" value="1"/>
</dbReference>
<evidence type="ECO:0000259" key="2">
    <source>
        <dbReference type="Pfam" id="PF12248"/>
    </source>
</evidence>
<organism evidence="3 4">
    <name type="scientific">Parnassius apollo</name>
    <name type="common">Apollo butterfly</name>
    <name type="synonym">Papilio apollo</name>
    <dbReference type="NCBI Taxonomy" id="110799"/>
    <lineage>
        <taxon>Eukaryota</taxon>
        <taxon>Metazoa</taxon>
        <taxon>Ecdysozoa</taxon>
        <taxon>Arthropoda</taxon>
        <taxon>Hexapoda</taxon>
        <taxon>Insecta</taxon>
        <taxon>Pterygota</taxon>
        <taxon>Neoptera</taxon>
        <taxon>Endopterygota</taxon>
        <taxon>Lepidoptera</taxon>
        <taxon>Glossata</taxon>
        <taxon>Ditrysia</taxon>
        <taxon>Papilionoidea</taxon>
        <taxon>Papilionidae</taxon>
        <taxon>Parnassiinae</taxon>
        <taxon>Parnassini</taxon>
        <taxon>Parnassius</taxon>
        <taxon>Parnassius</taxon>
    </lineage>
</organism>
<dbReference type="EMBL" id="CAJQZP010000693">
    <property type="protein sequence ID" value="CAG4979735.1"/>
    <property type="molecule type" value="Genomic_DNA"/>
</dbReference>
<keyword evidence="4" id="KW-1185">Reference proteome</keyword>
<dbReference type="AlphaFoldDB" id="A0A8S3WWG6"/>
<dbReference type="Proteomes" id="UP000691718">
    <property type="component" value="Unassembled WGS sequence"/>
</dbReference>
<dbReference type="InterPro" id="IPR006616">
    <property type="entry name" value="DM9_repeat"/>
</dbReference>
<dbReference type="PANTHER" id="PTHR31649">
    <property type="entry name" value="AGAP009604-PA"/>
    <property type="match status" value="1"/>
</dbReference>
<dbReference type="InterPro" id="IPR022041">
    <property type="entry name" value="Methyltransf_FA"/>
</dbReference>
<accession>A0A8S3WWG6</accession>
<proteinExistence type="predicted"/>
<feature type="region of interest" description="Disordered" evidence="1">
    <location>
        <begin position="315"/>
        <end position="346"/>
    </location>
</feature>
<evidence type="ECO:0000256" key="1">
    <source>
        <dbReference type="SAM" id="MobiDB-lite"/>
    </source>
</evidence>
<sequence>MGDTVEISTWPDHQNVFYEITSSALVFFVKSSRNAVIGLSKTPYPNTCDYWIVISNHPHSYIKRGIEPRKKVHTPGILSAEEYRKFWISWNGSFIRLGRGDDSTPIIVYANKVPGLNYITFDVRTRRARNPVHWKFELPPMLNKPKLKTLMGGEPQWLPADHQLPDGAIIGGYEKEALYIIRAPHRGSLTPGKFVPSLGLGFIPWGGEANEKSEFEVLCGYNCIWVPSRVNKIPVGAVVGGYSEDDGREQLYVGRAAHEGHLIPGKVQPSHKVCYIPYNNKEIAKSSYEILIVPNSNTCYANKFFVYDIEIESGSESESDESDNDTSGEFYNDSDNDRVYYEDDIE</sequence>
<dbReference type="SMART" id="SM00696">
    <property type="entry name" value="DM9"/>
    <property type="match status" value="2"/>
</dbReference>
<protein>
    <submittedName>
        <fullName evidence="3">(apollo) hypothetical protein</fullName>
    </submittedName>
</protein>
<feature type="compositionally biased region" description="Basic and acidic residues" evidence="1">
    <location>
        <begin position="335"/>
        <end position="346"/>
    </location>
</feature>
<gene>
    <name evidence="3" type="ORF">PAPOLLO_LOCUS9997</name>
</gene>
<comment type="caution">
    <text evidence="3">The sequence shown here is derived from an EMBL/GenBank/DDBJ whole genome shotgun (WGS) entry which is preliminary data.</text>
</comment>
<dbReference type="Pfam" id="PF11901">
    <property type="entry name" value="DM9"/>
    <property type="match status" value="1"/>
</dbReference>
<dbReference type="Pfam" id="PF12248">
    <property type="entry name" value="Methyltransf_FA"/>
    <property type="match status" value="1"/>
</dbReference>
<reference evidence="3" key="1">
    <citation type="submission" date="2021-04" db="EMBL/GenBank/DDBJ databases">
        <authorList>
            <person name="Tunstrom K."/>
        </authorList>
    </citation>
    <scope>NUCLEOTIDE SEQUENCE</scope>
</reference>
<name>A0A8S3WWG6_PARAO</name>
<feature type="compositionally biased region" description="Acidic residues" evidence="1">
    <location>
        <begin position="315"/>
        <end position="326"/>
    </location>
</feature>
<dbReference type="OrthoDB" id="2142040at2759"/>
<evidence type="ECO:0000313" key="4">
    <source>
        <dbReference type="Proteomes" id="UP000691718"/>
    </source>
</evidence>
<feature type="domain" description="Farnesoic acid O-methyl transferase" evidence="2">
    <location>
        <begin position="21"/>
        <end position="137"/>
    </location>
</feature>
<evidence type="ECO:0000313" key="3">
    <source>
        <dbReference type="EMBL" id="CAG4979735.1"/>
    </source>
</evidence>